<comment type="similarity">
    <text evidence="4">Belongs to the RAD18 family.</text>
</comment>
<dbReference type="SMART" id="SM00184">
    <property type="entry name" value="RING"/>
    <property type="match status" value="1"/>
</dbReference>
<dbReference type="OrthoDB" id="9049620at2759"/>
<dbReference type="AlphaFoldDB" id="A0A4T0WW34"/>
<dbReference type="InterPro" id="IPR006642">
    <property type="entry name" value="Rad18_UBZ4"/>
</dbReference>
<evidence type="ECO:0000256" key="19">
    <source>
        <dbReference type="PROSITE-ProRule" id="PRU00175"/>
    </source>
</evidence>
<comment type="subcellular location">
    <subcellularLocation>
        <location evidence="2">Nucleus</location>
    </subcellularLocation>
</comment>
<dbReference type="GO" id="GO:0097505">
    <property type="term" value="C:Rad6-Rad18 complex"/>
    <property type="evidence" value="ECO:0007669"/>
    <property type="project" value="TreeGrafter"/>
</dbReference>
<keyword evidence="15" id="KW-0539">Nucleus</keyword>
<dbReference type="GO" id="GO:0006301">
    <property type="term" value="P:DNA damage tolerance"/>
    <property type="evidence" value="ECO:0007669"/>
    <property type="project" value="InterPro"/>
</dbReference>
<keyword evidence="26" id="KW-1185">Reference proteome</keyword>
<dbReference type="SMART" id="SM00734">
    <property type="entry name" value="ZnF_Rad18"/>
    <property type="match status" value="1"/>
</dbReference>
<dbReference type="SMART" id="SM00513">
    <property type="entry name" value="SAP"/>
    <property type="match status" value="1"/>
</dbReference>
<dbReference type="STRING" id="52247.A0A4T0WW34"/>
<dbReference type="SUPFAM" id="SSF57850">
    <property type="entry name" value="RING/U-box"/>
    <property type="match status" value="1"/>
</dbReference>
<keyword evidence="7" id="KW-0808">Transferase</keyword>
<dbReference type="Gene3D" id="3.30.40.10">
    <property type="entry name" value="Zinc/RING finger domain, C3HC4 (zinc finger)"/>
    <property type="match status" value="1"/>
</dbReference>
<dbReference type="GO" id="GO:0008270">
    <property type="term" value="F:zinc ion binding"/>
    <property type="evidence" value="ECO:0007669"/>
    <property type="project" value="UniProtKB-KW"/>
</dbReference>
<dbReference type="InterPro" id="IPR013083">
    <property type="entry name" value="Znf_RING/FYVE/PHD"/>
</dbReference>
<evidence type="ECO:0000256" key="15">
    <source>
        <dbReference type="ARBA" id="ARBA00023242"/>
    </source>
</evidence>
<feature type="domain" description="UBZ4-type" evidence="24">
    <location>
        <begin position="167"/>
        <end position="195"/>
    </location>
</feature>
<dbReference type="Pfam" id="PF02037">
    <property type="entry name" value="SAP"/>
    <property type="match status" value="1"/>
</dbReference>
<evidence type="ECO:0000259" key="24">
    <source>
        <dbReference type="PROSITE" id="PS51908"/>
    </source>
</evidence>
<evidence type="ECO:0000256" key="11">
    <source>
        <dbReference type="ARBA" id="ARBA00022786"/>
    </source>
</evidence>
<evidence type="ECO:0000256" key="2">
    <source>
        <dbReference type="ARBA" id="ARBA00004123"/>
    </source>
</evidence>
<dbReference type="Proteomes" id="UP000307173">
    <property type="component" value="Unassembled WGS sequence"/>
</dbReference>
<dbReference type="Gene3D" id="3.30.160.60">
    <property type="entry name" value="Classic Zinc Finger"/>
    <property type="match status" value="1"/>
</dbReference>
<dbReference type="InterPro" id="IPR017907">
    <property type="entry name" value="Znf_RING_CS"/>
</dbReference>
<comment type="catalytic activity">
    <reaction evidence="1">
        <text>S-ubiquitinyl-[E2 ubiquitin-conjugating enzyme]-L-cysteine + [acceptor protein]-L-lysine = [E2 ubiquitin-conjugating enzyme]-L-cysteine + N(6)-ubiquitinyl-[acceptor protein]-L-lysine.</text>
        <dbReference type="EC" id="2.3.2.27"/>
    </reaction>
</comment>
<keyword evidence="11" id="KW-0833">Ubl conjugation pathway</keyword>
<dbReference type="PROSITE" id="PS00518">
    <property type="entry name" value="ZF_RING_1"/>
    <property type="match status" value="1"/>
</dbReference>
<evidence type="ECO:0000256" key="9">
    <source>
        <dbReference type="ARBA" id="ARBA00022763"/>
    </source>
</evidence>
<dbReference type="GO" id="GO:0005634">
    <property type="term" value="C:nucleus"/>
    <property type="evidence" value="ECO:0007669"/>
    <property type="project" value="UniProtKB-SubCell"/>
</dbReference>
<feature type="domain" description="RING-type" evidence="22">
    <location>
        <begin position="78"/>
        <end position="116"/>
    </location>
</feature>
<evidence type="ECO:0000256" key="4">
    <source>
        <dbReference type="ARBA" id="ARBA00009506"/>
    </source>
</evidence>
<evidence type="ECO:0000313" key="26">
    <source>
        <dbReference type="Proteomes" id="UP000307173"/>
    </source>
</evidence>
<dbReference type="EC" id="2.3.2.27" evidence="5"/>
<dbReference type="GO" id="GO:0006281">
    <property type="term" value="P:DNA repair"/>
    <property type="evidence" value="ECO:0007669"/>
    <property type="project" value="UniProtKB-KW"/>
</dbReference>
<dbReference type="GO" id="GO:0003697">
    <property type="term" value="F:single-stranded DNA binding"/>
    <property type="evidence" value="ECO:0007669"/>
    <property type="project" value="InterPro"/>
</dbReference>
<evidence type="ECO:0000259" key="22">
    <source>
        <dbReference type="PROSITE" id="PS50089"/>
    </source>
</evidence>
<evidence type="ECO:0000313" key="25">
    <source>
        <dbReference type="EMBL" id="TID15015.1"/>
    </source>
</evidence>
<dbReference type="PANTHER" id="PTHR14134:SF2">
    <property type="entry name" value="E3 UBIQUITIN-PROTEIN LIGASE RAD18"/>
    <property type="match status" value="1"/>
</dbReference>
<reference evidence="25 26" key="1">
    <citation type="journal article" date="2019" name="Front. Genet.">
        <title>Whole-Genome Sequencing of the Opportunistic Yeast Pathogen Candida inconspicua Uncovers Its Hybrid Origin.</title>
        <authorList>
            <person name="Mixao V."/>
            <person name="Hansen A.P."/>
            <person name="Saus E."/>
            <person name="Boekhout T."/>
            <person name="Lass-Florl C."/>
            <person name="Gabaldon T."/>
        </authorList>
    </citation>
    <scope>NUCLEOTIDE SEQUENCE [LARGE SCALE GENOMIC DNA]</scope>
    <source>
        <strain evidence="25 26">CBS 180</strain>
    </source>
</reference>
<evidence type="ECO:0000256" key="16">
    <source>
        <dbReference type="ARBA" id="ARBA00031783"/>
    </source>
</evidence>
<evidence type="ECO:0000256" key="6">
    <source>
        <dbReference type="ARBA" id="ARBA00015551"/>
    </source>
</evidence>
<evidence type="ECO:0000256" key="13">
    <source>
        <dbReference type="ARBA" id="ARBA00023125"/>
    </source>
</evidence>
<evidence type="ECO:0000256" key="10">
    <source>
        <dbReference type="ARBA" id="ARBA00022771"/>
    </source>
</evidence>
<feature type="domain" description="SAP" evidence="23">
    <location>
        <begin position="220"/>
        <end position="254"/>
    </location>
</feature>
<organism evidence="25 26">
    <name type="scientific">Pichia inconspicua</name>
    <dbReference type="NCBI Taxonomy" id="52247"/>
    <lineage>
        <taxon>Eukaryota</taxon>
        <taxon>Fungi</taxon>
        <taxon>Dikarya</taxon>
        <taxon>Ascomycota</taxon>
        <taxon>Saccharomycotina</taxon>
        <taxon>Pichiomycetes</taxon>
        <taxon>Pichiales</taxon>
        <taxon>Pichiaceae</taxon>
        <taxon>Pichia</taxon>
    </lineage>
</organism>
<evidence type="ECO:0000256" key="12">
    <source>
        <dbReference type="ARBA" id="ARBA00022833"/>
    </source>
</evidence>
<evidence type="ECO:0000256" key="14">
    <source>
        <dbReference type="ARBA" id="ARBA00023204"/>
    </source>
</evidence>
<dbReference type="InterPro" id="IPR003034">
    <property type="entry name" value="SAP_dom"/>
</dbReference>
<dbReference type="UniPathway" id="UPA00143"/>
<keyword evidence="12" id="KW-0862">Zinc</keyword>
<dbReference type="GO" id="GO:0061630">
    <property type="term" value="F:ubiquitin protein ligase activity"/>
    <property type="evidence" value="ECO:0007669"/>
    <property type="project" value="UniProtKB-EC"/>
</dbReference>
<sequence>MQLNSRDAWIKRHEKSVRIFIFPLPGEARRFVIILYALSRPSNVFYQITMKRTNIGDPSDWVDTKVPEIADLDGALRCQICKELLQAPVLTTCGHVFCSICIRRNLTVSQNCPLCHEETYESGLRKILLLDGIVTWFEQHRVQLQNALKVDTVDDSQSEGETGNDNEALCPVCGKRMPLQELQGRHIDQCLAAPSPPPTATAKMQIQTNGTNKPRLPNLDTSMSTVKLREKMSALRLPTHGTRSQLERRIKEYINLHNANLDALNPVSEFTLLSRLRQWESVVGSPSTVQPERNMKRQKIEHKRWNKEHSAEYKSLIEQARARSKKK</sequence>
<evidence type="ECO:0000259" key="23">
    <source>
        <dbReference type="PROSITE" id="PS50800"/>
    </source>
</evidence>
<dbReference type="Pfam" id="PF13923">
    <property type="entry name" value="zf-C3HC4_2"/>
    <property type="match status" value="1"/>
</dbReference>
<evidence type="ECO:0000256" key="18">
    <source>
        <dbReference type="ARBA" id="ARBA00082369"/>
    </source>
</evidence>
<evidence type="ECO:0000256" key="21">
    <source>
        <dbReference type="SAM" id="MobiDB-lite"/>
    </source>
</evidence>
<dbReference type="EMBL" id="SELW01000657">
    <property type="protein sequence ID" value="TID15015.1"/>
    <property type="molecule type" value="Genomic_DNA"/>
</dbReference>
<protein>
    <recommendedName>
        <fullName evidence="6">Postreplication repair E3 ubiquitin-protein ligase RAD18</fullName>
        <ecNumber evidence="5">2.3.2.27</ecNumber>
    </recommendedName>
    <alternativeName>
        <fullName evidence="17">Postreplication repair E3 ubiquitin-protein ligase rad18</fullName>
    </alternativeName>
    <alternativeName>
        <fullName evidence="16 18">RING-type E3 ubiquitin transferase RAD18</fullName>
    </alternativeName>
</protein>
<feature type="region of interest" description="Disordered" evidence="21">
    <location>
        <begin position="286"/>
        <end position="312"/>
    </location>
</feature>
<keyword evidence="8" id="KW-0479">Metal-binding</keyword>
<dbReference type="PANTHER" id="PTHR14134">
    <property type="entry name" value="E3 UBIQUITIN-PROTEIN LIGASE RAD18"/>
    <property type="match status" value="1"/>
</dbReference>
<evidence type="ECO:0000256" key="8">
    <source>
        <dbReference type="ARBA" id="ARBA00022723"/>
    </source>
</evidence>
<comment type="pathway">
    <text evidence="3">Protein modification; protein ubiquitination.</text>
</comment>
<dbReference type="InterPro" id="IPR001841">
    <property type="entry name" value="Znf_RING"/>
</dbReference>
<keyword evidence="9 20" id="KW-0227">DNA damage</keyword>
<gene>
    <name evidence="25" type="ORF">CANINC_004686</name>
</gene>
<evidence type="ECO:0000256" key="3">
    <source>
        <dbReference type="ARBA" id="ARBA00004906"/>
    </source>
</evidence>
<dbReference type="PROSITE" id="PS50800">
    <property type="entry name" value="SAP"/>
    <property type="match status" value="1"/>
</dbReference>
<dbReference type="InterPro" id="IPR039577">
    <property type="entry name" value="Rad18"/>
</dbReference>
<dbReference type="GO" id="GO:0006513">
    <property type="term" value="P:protein monoubiquitination"/>
    <property type="evidence" value="ECO:0007669"/>
    <property type="project" value="InterPro"/>
</dbReference>
<evidence type="ECO:0000256" key="1">
    <source>
        <dbReference type="ARBA" id="ARBA00000900"/>
    </source>
</evidence>
<evidence type="ECO:0000256" key="7">
    <source>
        <dbReference type="ARBA" id="ARBA00022679"/>
    </source>
</evidence>
<keyword evidence="10 19" id="KW-0863">Zinc-finger</keyword>
<dbReference type="PROSITE" id="PS51908">
    <property type="entry name" value="ZF_UBZ4"/>
    <property type="match status" value="1"/>
</dbReference>
<keyword evidence="14 20" id="KW-0234">DNA repair</keyword>
<evidence type="ECO:0000256" key="5">
    <source>
        <dbReference type="ARBA" id="ARBA00012483"/>
    </source>
</evidence>
<keyword evidence="13" id="KW-0238">DNA-binding</keyword>
<feature type="compositionally biased region" description="Basic residues" evidence="21">
    <location>
        <begin position="296"/>
        <end position="306"/>
    </location>
</feature>
<proteinExistence type="inferred from homology"/>
<comment type="caution">
    <text evidence="25">The sequence shown here is derived from an EMBL/GenBank/DDBJ whole genome shotgun (WGS) entry which is preliminary data.</text>
</comment>
<accession>A0A4T0WW34</accession>
<dbReference type="PROSITE" id="PS50089">
    <property type="entry name" value="ZF_RING_2"/>
    <property type="match status" value="1"/>
</dbReference>
<dbReference type="FunFam" id="3.30.40.10:FF:000172">
    <property type="entry name" value="E3 ubiquitin-protein ligase RAD18"/>
    <property type="match status" value="1"/>
</dbReference>
<evidence type="ECO:0000256" key="17">
    <source>
        <dbReference type="ARBA" id="ARBA00074353"/>
    </source>
</evidence>
<evidence type="ECO:0000256" key="20">
    <source>
        <dbReference type="PROSITE-ProRule" id="PRU01256"/>
    </source>
</evidence>
<name>A0A4T0WW34_9ASCO</name>